<dbReference type="EC" id="4.4.1.8" evidence="8"/>
<dbReference type="GO" id="GO:0019346">
    <property type="term" value="P:transsulfuration"/>
    <property type="evidence" value="ECO:0007669"/>
    <property type="project" value="InterPro"/>
</dbReference>
<dbReference type="GO" id="GO:0030170">
    <property type="term" value="F:pyridoxal phosphate binding"/>
    <property type="evidence" value="ECO:0007669"/>
    <property type="project" value="InterPro"/>
</dbReference>
<dbReference type="EMBL" id="JACHOU010000012">
    <property type="protein sequence ID" value="MBB6356252.1"/>
    <property type="molecule type" value="Genomic_DNA"/>
</dbReference>
<accession>A0A7X0FAN9</accession>
<name>A0A7X0FAN9_9HYPH</name>
<comment type="similarity">
    <text evidence="2 7">Belongs to the trans-sulfuration enzymes family.</text>
</comment>
<proteinExistence type="inferred from homology"/>
<dbReference type="FunFam" id="3.40.640.10:FF:000046">
    <property type="entry name" value="Cystathionine gamma-lyase"/>
    <property type="match status" value="1"/>
</dbReference>
<organism evidence="8 9">
    <name type="scientific">Aminobacter aganoensis</name>
    <dbReference type="NCBI Taxonomy" id="83264"/>
    <lineage>
        <taxon>Bacteria</taxon>
        <taxon>Pseudomonadati</taxon>
        <taxon>Pseudomonadota</taxon>
        <taxon>Alphaproteobacteria</taxon>
        <taxon>Hyphomicrobiales</taxon>
        <taxon>Phyllobacteriaceae</taxon>
        <taxon>Aminobacter</taxon>
    </lineage>
</organism>
<comment type="caution">
    <text evidence="8">The sequence shown here is derived from an EMBL/GenBank/DDBJ whole genome shotgun (WGS) entry which is preliminary data.</text>
</comment>
<keyword evidence="4 8" id="KW-0456">Lyase</keyword>
<evidence type="ECO:0000256" key="7">
    <source>
        <dbReference type="RuleBase" id="RU362118"/>
    </source>
</evidence>
<evidence type="ECO:0000256" key="1">
    <source>
        <dbReference type="ARBA" id="ARBA00001933"/>
    </source>
</evidence>
<feature type="modified residue" description="N6-(pyridoxal phosphate)lysine" evidence="6">
    <location>
        <position position="203"/>
    </location>
</feature>
<evidence type="ECO:0000256" key="4">
    <source>
        <dbReference type="ARBA" id="ARBA00023239"/>
    </source>
</evidence>
<dbReference type="PANTHER" id="PTHR43500">
    <property type="entry name" value="CYSTATHIONINE BETA-LYASE-RELATED"/>
    <property type="match status" value="1"/>
</dbReference>
<comment type="catalytic activity">
    <reaction evidence="5">
        <text>L,L-cystathionine + H2O = L-homocysteine + pyruvate + NH4(+)</text>
        <dbReference type="Rhea" id="RHEA:13965"/>
        <dbReference type="ChEBI" id="CHEBI:15361"/>
        <dbReference type="ChEBI" id="CHEBI:15377"/>
        <dbReference type="ChEBI" id="CHEBI:28938"/>
        <dbReference type="ChEBI" id="CHEBI:58161"/>
        <dbReference type="ChEBI" id="CHEBI:58199"/>
    </reaction>
</comment>
<dbReference type="InterPro" id="IPR015421">
    <property type="entry name" value="PyrdxlP-dep_Trfase_major"/>
</dbReference>
<dbReference type="InterPro" id="IPR015424">
    <property type="entry name" value="PyrdxlP-dep_Trfase"/>
</dbReference>
<evidence type="ECO:0000256" key="6">
    <source>
        <dbReference type="PIRSR" id="PIRSR001434-2"/>
    </source>
</evidence>
<dbReference type="AlphaFoldDB" id="A0A7X0FAN9"/>
<evidence type="ECO:0000256" key="2">
    <source>
        <dbReference type="ARBA" id="ARBA00009077"/>
    </source>
</evidence>
<comment type="cofactor">
    <cofactor evidence="1 7">
        <name>pyridoxal 5'-phosphate</name>
        <dbReference type="ChEBI" id="CHEBI:597326"/>
    </cofactor>
</comment>
<keyword evidence="3 6" id="KW-0663">Pyridoxal phosphate</keyword>
<dbReference type="InterPro" id="IPR000277">
    <property type="entry name" value="Cys/Met-Metab_PyrdxlP-dep_enz"/>
</dbReference>
<evidence type="ECO:0000256" key="3">
    <source>
        <dbReference type="ARBA" id="ARBA00022898"/>
    </source>
</evidence>
<dbReference type="Proteomes" id="UP000536262">
    <property type="component" value="Unassembled WGS sequence"/>
</dbReference>
<keyword evidence="9" id="KW-1185">Reference proteome</keyword>
<dbReference type="Gene3D" id="3.90.1150.10">
    <property type="entry name" value="Aspartate Aminotransferase, domain 1"/>
    <property type="match status" value="1"/>
</dbReference>
<dbReference type="RefSeq" id="WP_184700562.1">
    <property type="nucleotide sequence ID" value="NZ_BAABEG010000002.1"/>
</dbReference>
<dbReference type="SUPFAM" id="SSF53383">
    <property type="entry name" value="PLP-dependent transferases"/>
    <property type="match status" value="1"/>
</dbReference>
<dbReference type="GO" id="GO:0019450">
    <property type="term" value="P:L-cysteine catabolic process to pyruvate"/>
    <property type="evidence" value="ECO:0007669"/>
    <property type="project" value="TreeGrafter"/>
</dbReference>
<dbReference type="Pfam" id="PF01053">
    <property type="entry name" value="Cys_Met_Meta_PP"/>
    <property type="match status" value="1"/>
</dbReference>
<gene>
    <name evidence="8" type="ORF">GGR00_004060</name>
</gene>
<dbReference type="InterPro" id="IPR015422">
    <property type="entry name" value="PyrdxlP-dep_Trfase_small"/>
</dbReference>
<protein>
    <submittedName>
        <fullName evidence="8">Cystathionine beta-lyase</fullName>
        <ecNumber evidence="8">4.4.1.8</ecNumber>
    </submittedName>
</protein>
<evidence type="ECO:0000256" key="5">
    <source>
        <dbReference type="ARBA" id="ARBA00047517"/>
    </source>
</evidence>
<dbReference type="Gene3D" id="3.40.640.10">
    <property type="entry name" value="Type I PLP-dependent aspartate aminotransferase-like (Major domain)"/>
    <property type="match status" value="1"/>
</dbReference>
<dbReference type="NCBIfam" id="TIGR01324">
    <property type="entry name" value="cysta_beta_ly_B"/>
    <property type="match status" value="1"/>
</dbReference>
<dbReference type="InterPro" id="IPR006233">
    <property type="entry name" value="Cys_b_lyase_bac"/>
</dbReference>
<dbReference type="PANTHER" id="PTHR43500:SF1">
    <property type="entry name" value="CYSTATHIONINE BETA-LYASE-RELATED"/>
    <property type="match status" value="1"/>
</dbReference>
<evidence type="ECO:0000313" key="8">
    <source>
        <dbReference type="EMBL" id="MBB6356252.1"/>
    </source>
</evidence>
<dbReference type="GO" id="GO:0047804">
    <property type="term" value="F:cysteine-S-conjugate beta-lyase activity"/>
    <property type="evidence" value="ECO:0007669"/>
    <property type="project" value="InterPro"/>
</dbReference>
<dbReference type="PIRSF" id="PIRSF001434">
    <property type="entry name" value="CGS"/>
    <property type="match status" value="1"/>
</dbReference>
<reference evidence="8 9" key="1">
    <citation type="submission" date="2020-08" db="EMBL/GenBank/DDBJ databases">
        <title>Genomic Encyclopedia of Type Strains, Phase IV (KMG-IV): sequencing the most valuable type-strain genomes for metagenomic binning, comparative biology and taxonomic classification.</title>
        <authorList>
            <person name="Goeker M."/>
        </authorList>
    </citation>
    <scope>NUCLEOTIDE SEQUENCE [LARGE SCALE GENOMIC DNA]</scope>
    <source>
        <strain evidence="8 9">DSM 7051</strain>
    </source>
</reference>
<evidence type="ECO:0000313" key="9">
    <source>
        <dbReference type="Proteomes" id="UP000536262"/>
    </source>
</evidence>
<sequence length="393" mass="42177">MRDETRLLHTAVDDLPFNALTPTVHRASTIVFPTVESFLSRHTRFYDGYSYGLYGHPASRNLAAQIAALEGGVRSLIVPSGMAAIMVTNLALLRAGDHVLLPDPVYGPSRSSAKQFMSGLGVEASFYDPLCGVGIAALMRPNTRLVWVESPASFTMEVQDLPAIAQAAHAHGALVAVDGTWASPLGFKALSHGADIAMQALSKHVGGHSDLLLGSVTVASEELFRRIKDASRFLGLGVSPEDCFLALRGLGTLAARLERQTASALKIAARLAEHPGVARVIYPPLPGDAGHALWRRDFQGGCGVFSVVLQPRAENRLAACVDGLRLFHIGASWGGLHSLVAPVQIEGTRTVSPWRDRGPLVRFSIGMEHPDDLLEDIELGLDRYGFDREVAAE</sequence>